<dbReference type="PROSITE" id="PS50222">
    <property type="entry name" value="EF_HAND_2"/>
    <property type="match status" value="4"/>
</dbReference>
<dbReference type="InterPro" id="IPR018247">
    <property type="entry name" value="EF_Hand_1_Ca_BS"/>
</dbReference>
<dbReference type="PANTHER" id="PTHR32009">
    <property type="entry name" value="TMV RESISTANCE PROTEIN N-LIKE"/>
    <property type="match status" value="1"/>
</dbReference>
<proteinExistence type="predicted"/>
<dbReference type="Proteomes" id="UP000824890">
    <property type="component" value="Unassembled WGS sequence"/>
</dbReference>
<feature type="domain" description="EF-hand" evidence="4">
    <location>
        <begin position="210"/>
        <end position="245"/>
    </location>
</feature>
<comment type="caution">
    <text evidence="5">The sequence shown here is derived from an EMBL/GenBank/DDBJ whole genome shotgun (WGS) entry which is preliminary data.</text>
</comment>
<feature type="domain" description="EF-hand" evidence="4">
    <location>
        <begin position="174"/>
        <end position="209"/>
    </location>
</feature>
<evidence type="ECO:0000259" key="3">
    <source>
        <dbReference type="PROSITE" id="PS50104"/>
    </source>
</evidence>
<dbReference type="PROSITE" id="PS00018">
    <property type="entry name" value="EF_HAND_1"/>
    <property type="match status" value="4"/>
</dbReference>
<keyword evidence="6" id="KW-1185">Reference proteome</keyword>
<dbReference type="InterPro" id="IPR000157">
    <property type="entry name" value="TIR_dom"/>
</dbReference>
<evidence type="ECO:0000256" key="2">
    <source>
        <dbReference type="ARBA" id="ARBA00023027"/>
    </source>
</evidence>
<keyword evidence="2" id="KW-0520">NAD</keyword>
<sequence length="329" mass="37972">MATSSSLSHVIHSIFPSFHGPDVRREFLSHLHNVFARKQITMFDDQKMERCQTIGPVLIQAIRQAKASIVVLSRNYASSSCCLDELLEILKCKEDLGQIVMPIFYDVDPSDIRKQKGDFGVAFKKTCEGIAEEKKRRWIEALTCVATIVGEHSRNWNDEAAMLEKISTVMLEKLKMEKLWEMFRSHDIDRNGFINEQELRYSMTRDGGKVTDEEVRMIIKAADVDSDGRISHNEFAKFIETDNIEKVSMFGKFATDVTLSWDEKKEMIQWFRLLDVNQNGFITAADYQKYILTNYGKKVTDEDAHNFIKAFDVDCDGQVSYDEFVKLTR</sequence>
<evidence type="ECO:0000313" key="6">
    <source>
        <dbReference type="Proteomes" id="UP000824890"/>
    </source>
</evidence>
<dbReference type="PANTHER" id="PTHR32009:SF103">
    <property type="entry name" value="GENOME ASSEMBLY, CHROMOSOME: A09"/>
    <property type="match status" value="1"/>
</dbReference>
<feature type="domain" description="EF-hand" evidence="4">
    <location>
        <begin position="262"/>
        <end position="297"/>
    </location>
</feature>
<dbReference type="Gene3D" id="1.10.238.10">
    <property type="entry name" value="EF-hand"/>
    <property type="match status" value="2"/>
</dbReference>
<dbReference type="InterPro" id="IPR002048">
    <property type="entry name" value="EF_hand_dom"/>
</dbReference>
<evidence type="ECO:0000259" key="4">
    <source>
        <dbReference type="PROSITE" id="PS50222"/>
    </source>
</evidence>
<gene>
    <name evidence="5" type="ORF">HID58_033137</name>
</gene>
<keyword evidence="1" id="KW-0106">Calcium</keyword>
<dbReference type="Pfam" id="PF13499">
    <property type="entry name" value="EF-hand_7"/>
    <property type="match status" value="2"/>
</dbReference>
<feature type="domain" description="EF-hand" evidence="4">
    <location>
        <begin position="299"/>
        <end position="329"/>
    </location>
</feature>
<dbReference type="InterPro" id="IPR035897">
    <property type="entry name" value="Toll_tir_struct_dom_sf"/>
</dbReference>
<accession>A0ABQ8C028</accession>
<reference evidence="5 6" key="1">
    <citation type="submission" date="2021-05" db="EMBL/GenBank/DDBJ databases">
        <title>Genome Assembly of Synthetic Allotetraploid Brassica napus Reveals Homoeologous Exchanges between Subgenomes.</title>
        <authorList>
            <person name="Davis J.T."/>
        </authorList>
    </citation>
    <scope>NUCLEOTIDE SEQUENCE [LARGE SCALE GENOMIC DNA]</scope>
    <source>
        <strain evidence="6">cv. Da-Ae</strain>
        <tissue evidence="5">Seedling</tissue>
    </source>
</reference>
<protein>
    <submittedName>
        <fullName evidence="5">Uncharacterized protein</fullName>
    </submittedName>
</protein>
<evidence type="ECO:0000313" key="5">
    <source>
        <dbReference type="EMBL" id="KAH0909816.1"/>
    </source>
</evidence>
<dbReference type="EMBL" id="JAGKQM010000009">
    <property type="protein sequence ID" value="KAH0909816.1"/>
    <property type="molecule type" value="Genomic_DNA"/>
</dbReference>
<dbReference type="InterPro" id="IPR011992">
    <property type="entry name" value="EF-hand-dom_pair"/>
</dbReference>
<dbReference type="PROSITE" id="PS50104">
    <property type="entry name" value="TIR"/>
    <property type="match status" value="1"/>
</dbReference>
<dbReference type="SUPFAM" id="SSF52200">
    <property type="entry name" value="Toll/Interleukin receptor TIR domain"/>
    <property type="match status" value="1"/>
</dbReference>
<dbReference type="Gene3D" id="3.40.50.10140">
    <property type="entry name" value="Toll/interleukin-1 receptor homology (TIR) domain"/>
    <property type="match status" value="1"/>
</dbReference>
<evidence type="ECO:0000256" key="1">
    <source>
        <dbReference type="ARBA" id="ARBA00022837"/>
    </source>
</evidence>
<name>A0ABQ8C028_BRANA</name>
<dbReference type="CDD" id="cd00051">
    <property type="entry name" value="EFh"/>
    <property type="match status" value="2"/>
</dbReference>
<dbReference type="SMART" id="SM00054">
    <property type="entry name" value="EFh"/>
    <property type="match status" value="4"/>
</dbReference>
<organism evidence="5 6">
    <name type="scientific">Brassica napus</name>
    <name type="common">Rape</name>
    <dbReference type="NCBI Taxonomy" id="3708"/>
    <lineage>
        <taxon>Eukaryota</taxon>
        <taxon>Viridiplantae</taxon>
        <taxon>Streptophyta</taxon>
        <taxon>Embryophyta</taxon>
        <taxon>Tracheophyta</taxon>
        <taxon>Spermatophyta</taxon>
        <taxon>Magnoliopsida</taxon>
        <taxon>eudicotyledons</taxon>
        <taxon>Gunneridae</taxon>
        <taxon>Pentapetalae</taxon>
        <taxon>rosids</taxon>
        <taxon>malvids</taxon>
        <taxon>Brassicales</taxon>
        <taxon>Brassicaceae</taxon>
        <taxon>Brassiceae</taxon>
        <taxon>Brassica</taxon>
    </lineage>
</organism>
<dbReference type="SUPFAM" id="SSF47473">
    <property type="entry name" value="EF-hand"/>
    <property type="match status" value="1"/>
</dbReference>
<dbReference type="SMART" id="SM00255">
    <property type="entry name" value="TIR"/>
    <property type="match status" value="1"/>
</dbReference>
<dbReference type="Pfam" id="PF01582">
    <property type="entry name" value="TIR"/>
    <property type="match status" value="1"/>
</dbReference>
<feature type="domain" description="TIR" evidence="3">
    <location>
        <begin position="10"/>
        <end position="174"/>
    </location>
</feature>